<dbReference type="WBParaSite" id="ACRNAN_scaffold8958.g20174.t1">
    <property type="protein sequence ID" value="ACRNAN_scaffold8958.g20174.t1"/>
    <property type="gene ID" value="ACRNAN_scaffold8958.g20174"/>
</dbReference>
<organism evidence="2 3">
    <name type="scientific">Acrobeloides nanus</name>
    <dbReference type="NCBI Taxonomy" id="290746"/>
    <lineage>
        <taxon>Eukaryota</taxon>
        <taxon>Metazoa</taxon>
        <taxon>Ecdysozoa</taxon>
        <taxon>Nematoda</taxon>
        <taxon>Chromadorea</taxon>
        <taxon>Rhabditida</taxon>
        <taxon>Tylenchina</taxon>
        <taxon>Cephalobomorpha</taxon>
        <taxon>Cephaloboidea</taxon>
        <taxon>Cephalobidae</taxon>
        <taxon>Acrobeloides</taxon>
    </lineage>
</organism>
<protein>
    <submittedName>
        <fullName evidence="3">Uncharacterized protein</fullName>
    </submittedName>
</protein>
<dbReference type="AlphaFoldDB" id="A0A914EM48"/>
<evidence type="ECO:0000313" key="2">
    <source>
        <dbReference type="Proteomes" id="UP000887540"/>
    </source>
</evidence>
<evidence type="ECO:0000256" key="1">
    <source>
        <dbReference type="SAM" id="MobiDB-lite"/>
    </source>
</evidence>
<reference evidence="3" key="1">
    <citation type="submission" date="2022-11" db="UniProtKB">
        <authorList>
            <consortium name="WormBaseParasite"/>
        </authorList>
    </citation>
    <scope>IDENTIFICATION</scope>
</reference>
<name>A0A914EM48_9BILA</name>
<dbReference type="Proteomes" id="UP000887540">
    <property type="component" value="Unplaced"/>
</dbReference>
<feature type="compositionally biased region" description="Basic and acidic residues" evidence="1">
    <location>
        <begin position="1"/>
        <end position="14"/>
    </location>
</feature>
<keyword evidence="2" id="KW-1185">Reference proteome</keyword>
<feature type="region of interest" description="Disordered" evidence="1">
    <location>
        <begin position="1"/>
        <end position="27"/>
    </location>
</feature>
<feature type="region of interest" description="Disordered" evidence="1">
    <location>
        <begin position="50"/>
        <end position="69"/>
    </location>
</feature>
<feature type="compositionally biased region" description="Basic residues" evidence="1">
    <location>
        <begin position="56"/>
        <end position="69"/>
    </location>
</feature>
<accession>A0A914EM48</accession>
<proteinExistence type="predicted"/>
<evidence type="ECO:0000313" key="3">
    <source>
        <dbReference type="WBParaSite" id="ACRNAN_scaffold8958.g20174.t1"/>
    </source>
</evidence>
<sequence>MGNKESTDTRRQSDKYNVFEPRPQISQPGQFQHLAHMEPSYYHRDSIDQEVEEKHGQKHHHHLKPPVHF</sequence>